<dbReference type="InterPro" id="IPR014031">
    <property type="entry name" value="Ketoacyl_synth_C"/>
</dbReference>
<dbReference type="Pfam" id="PF00109">
    <property type="entry name" value="ketoacyl-synt"/>
    <property type="match status" value="1"/>
</dbReference>
<evidence type="ECO:0000256" key="1">
    <source>
        <dbReference type="ARBA" id="ARBA00008467"/>
    </source>
</evidence>
<dbReference type="AlphaFoldDB" id="A0A561WLQ0"/>
<feature type="domain" description="Ketosynthase family 3 (KS3)" evidence="5">
    <location>
        <begin position="3"/>
        <end position="404"/>
    </location>
</feature>
<organism evidence="6 7">
    <name type="scientific">Actinoplanes teichomyceticus</name>
    <dbReference type="NCBI Taxonomy" id="1867"/>
    <lineage>
        <taxon>Bacteria</taxon>
        <taxon>Bacillati</taxon>
        <taxon>Actinomycetota</taxon>
        <taxon>Actinomycetes</taxon>
        <taxon>Micromonosporales</taxon>
        <taxon>Micromonosporaceae</taxon>
        <taxon>Actinoplanes</taxon>
    </lineage>
</organism>
<dbReference type="SMART" id="SM00825">
    <property type="entry name" value="PKS_KS"/>
    <property type="match status" value="1"/>
</dbReference>
<keyword evidence="2 3" id="KW-0808">Transferase</keyword>
<comment type="similarity">
    <text evidence="1 3">Belongs to the thiolase-like superfamily. Beta-ketoacyl-ACP synthases family.</text>
</comment>
<dbReference type="GO" id="GO:0004315">
    <property type="term" value="F:3-oxoacyl-[acyl-carrier-protein] synthase activity"/>
    <property type="evidence" value="ECO:0007669"/>
    <property type="project" value="InterPro"/>
</dbReference>
<sequence length="405" mass="41520">MPAHRVAVTGLGLVTPAGIGVTETWERILDAEPTAAHDPELADNPVTISCRVPGFDGGALLGRRARKMDRFTQFAVVAATEALADAGLDPARWDGARVAVVLGNADGGFATVEQQHSVLTQQGAGFVSALLLPMQLSNMLAGQLSLQFGATGPSFCVATACASGTTAIGLACDLLRLDRCDVVITGGSEALVTPLIMAGFARMGALSRRAGDPREAMRPFEVERDGFVGAEGAGILVLERLADARARGAGIRATVDGTGHSADAHHLTAPDPEGRGLERAIRAALADADAGAGDIDHVNAHGTATPLGDLAESRAVERVLRSRPLVSSTKGVTGHMLGAAGAVEAALTVLAVQHGVVPPTANLDRQDPEVEVEVATKPVHRRLDAALSLSAGFGGQNAAVLVRAI</sequence>
<dbReference type="InterPro" id="IPR016039">
    <property type="entry name" value="Thiolase-like"/>
</dbReference>
<dbReference type="EMBL" id="VIWY01000002">
    <property type="protein sequence ID" value="TWG24792.1"/>
    <property type="molecule type" value="Genomic_DNA"/>
</dbReference>
<protein>
    <submittedName>
        <fullName evidence="6">3-oxoacyl-[acyl-carrier-protein] synthase II</fullName>
    </submittedName>
</protein>
<evidence type="ECO:0000259" key="5">
    <source>
        <dbReference type="PROSITE" id="PS52004"/>
    </source>
</evidence>
<keyword evidence="7" id="KW-1185">Reference proteome</keyword>
<dbReference type="CDD" id="cd00834">
    <property type="entry name" value="KAS_I_II"/>
    <property type="match status" value="1"/>
</dbReference>
<dbReference type="Pfam" id="PF02801">
    <property type="entry name" value="Ketoacyl-synt_C"/>
    <property type="match status" value="1"/>
</dbReference>
<comment type="caution">
    <text evidence="6">The sequence shown here is derived from an EMBL/GenBank/DDBJ whole genome shotgun (WGS) entry which is preliminary data.</text>
</comment>
<proteinExistence type="inferred from homology"/>
<name>A0A561WLQ0_ACTTI</name>
<dbReference type="PANTHER" id="PTHR11712">
    <property type="entry name" value="POLYKETIDE SYNTHASE-RELATED"/>
    <property type="match status" value="1"/>
</dbReference>
<dbReference type="Gene3D" id="3.40.47.10">
    <property type="match status" value="1"/>
</dbReference>
<feature type="region of interest" description="Disordered" evidence="4">
    <location>
        <begin position="254"/>
        <end position="273"/>
    </location>
</feature>
<dbReference type="PROSITE" id="PS00606">
    <property type="entry name" value="KS3_1"/>
    <property type="match status" value="1"/>
</dbReference>
<dbReference type="InterPro" id="IPR018201">
    <property type="entry name" value="Ketoacyl_synth_AS"/>
</dbReference>
<evidence type="ECO:0000256" key="4">
    <source>
        <dbReference type="SAM" id="MobiDB-lite"/>
    </source>
</evidence>
<dbReference type="InterPro" id="IPR014030">
    <property type="entry name" value="Ketoacyl_synth_N"/>
</dbReference>
<reference evidence="6 7" key="1">
    <citation type="submission" date="2019-06" db="EMBL/GenBank/DDBJ databases">
        <title>Sequencing the genomes of 1000 actinobacteria strains.</title>
        <authorList>
            <person name="Klenk H.-P."/>
        </authorList>
    </citation>
    <scope>NUCLEOTIDE SEQUENCE [LARGE SCALE GENOMIC DNA]</scope>
    <source>
        <strain evidence="6 7">DSM 43866</strain>
    </source>
</reference>
<accession>A0A561WLQ0</accession>
<dbReference type="FunFam" id="3.40.47.10:FF:000018">
    <property type="entry name" value="3-oxoacyl-[acyl-carrier-protein] synthase 2"/>
    <property type="match status" value="1"/>
</dbReference>
<gene>
    <name evidence="6" type="ORF">FHX34_1021355</name>
</gene>
<dbReference type="NCBIfam" id="NF005589">
    <property type="entry name" value="PRK07314.1"/>
    <property type="match status" value="1"/>
</dbReference>
<evidence type="ECO:0000313" key="6">
    <source>
        <dbReference type="EMBL" id="TWG24792.1"/>
    </source>
</evidence>
<feature type="compositionally biased region" description="Basic and acidic residues" evidence="4">
    <location>
        <begin position="262"/>
        <end position="273"/>
    </location>
</feature>
<dbReference type="RefSeq" id="WP_122977848.1">
    <property type="nucleotide sequence ID" value="NZ_BOMX01000107.1"/>
</dbReference>
<dbReference type="InterPro" id="IPR020841">
    <property type="entry name" value="PKS_Beta-ketoAc_synthase_dom"/>
</dbReference>
<evidence type="ECO:0000313" key="7">
    <source>
        <dbReference type="Proteomes" id="UP000320239"/>
    </source>
</evidence>
<dbReference type="PROSITE" id="PS52004">
    <property type="entry name" value="KS3_2"/>
    <property type="match status" value="1"/>
</dbReference>
<dbReference type="Proteomes" id="UP000320239">
    <property type="component" value="Unassembled WGS sequence"/>
</dbReference>
<dbReference type="SUPFAM" id="SSF53901">
    <property type="entry name" value="Thiolase-like"/>
    <property type="match status" value="1"/>
</dbReference>
<dbReference type="OrthoDB" id="9808669at2"/>
<dbReference type="InterPro" id="IPR000794">
    <property type="entry name" value="Beta-ketoacyl_synthase"/>
</dbReference>
<dbReference type="GO" id="GO:0006633">
    <property type="term" value="P:fatty acid biosynthetic process"/>
    <property type="evidence" value="ECO:0007669"/>
    <property type="project" value="InterPro"/>
</dbReference>
<evidence type="ECO:0000256" key="3">
    <source>
        <dbReference type="RuleBase" id="RU003694"/>
    </source>
</evidence>
<evidence type="ECO:0000256" key="2">
    <source>
        <dbReference type="ARBA" id="ARBA00022679"/>
    </source>
</evidence>
<dbReference type="PANTHER" id="PTHR11712:SF347">
    <property type="entry name" value="BETA KETOACYL-ACYL CARRIER PROTEIN SYNTHASE"/>
    <property type="match status" value="1"/>
</dbReference>